<keyword evidence="4" id="KW-1015">Disulfide bond</keyword>
<dbReference type="InterPro" id="IPR041645">
    <property type="entry name" value="ADAMTS_CR_2"/>
</dbReference>
<name>A0A7J7KD42_BUGNE</name>
<proteinExistence type="predicted"/>
<comment type="caution">
    <text evidence="7">The sequence shown here is derived from an EMBL/GenBank/DDBJ whole genome shotgun (WGS) entry which is preliminary data.</text>
</comment>
<dbReference type="AlphaFoldDB" id="A0A7J7KD42"/>
<evidence type="ECO:0000256" key="1">
    <source>
        <dbReference type="ARBA" id="ARBA00022723"/>
    </source>
</evidence>
<dbReference type="Gene3D" id="3.40.1620.60">
    <property type="match status" value="1"/>
</dbReference>
<reference evidence="7" key="1">
    <citation type="submission" date="2020-06" db="EMBL/GenBank/DDBJ databases">
        <title>Draft genome of Bugula neritina, a colonial animal packing powerful symbionts and potential medicines.</title>
        <authorList>
            <person name="Rayko M."/>
        </authorList>
    </citation>
    <scope>NUCLEOTIDE SEQUENCE [LARGE SCALE GENOMIC DNA]</scope>
    <source>
        <strain evidence="7">Kwan_BN1</strain>
    </source>
</reference>
<accession>A0A7J7KD42</accession>
<feature type="domain" description="ADAMTS cysteine-rich" evidence="6">
    <location>
        <begin position="52"/>
        <end position="116"/>
    </location>
</feature>
<gene>
    <name evidence="7" type="ORF">EB796_005834</name>
</gene>
<evidence type="ECO:0000313" key="7">
    <source>
        <dbReference type="EMBL" id="KAF6035854.1"/>
    </source>
</evidence>
<dbReference type="GO" id="GO:0016787">
    <property type="term" value="F:hydrolase activity"/>
    <property type="evidence" value="ECO:0007669"/>
    <property type="project" value="UniProtKB-KW"/>
</dbReference>
<keyword evidence="5" id="KW-0325">Glycoprotein</keyword>
<evidence type="ECO:0000256" key="3">
    <source>
        <dbReference type="ARBA" id="ARBA00022833"/>
    </source>
</evidence>
<dbReference type="Proteomes" id="UP000593567">
    <property type="component" value="Unassembled WGS sequence"/>
</dbReference>
<evidence type="ECO:0000256" key="4">
    <source>
        <dbReference type="ARBA" id="ARBA00023157"/>
    </source>
</evidence>
<keyword evidence="8" id="KW-1185">Reference proteome</keyword>
<evidence type="ECO:0000259" key="6">
    <source>
        <dbReference type="Pfam" id="PF17771"/>
    </source>
</evidence>
<organism evidence="7 8">
    <name type="scientific">Bugula neritina</name>
    <name type="common">Brown bryozoan</name>
    <name type="synonym">Sertularia neritina</name>
    <dbReference type="NCBI Taxonomy" id="10212"/>
    <lineage>
        <taxon>Eukaryota</taxon>
        <taxon>Metazoa</taxon>
        <taxon>Spiralia</taxon>
        <taxon>Lophotrochozoa</taxon>
        <taxon>Bryozoa</taxon>
        <taxon>Gymnolaemata</taxon>
        <taxon>Cheilostomatida</taxon>
        <taxon>Flustrina</taxon>
        <taxon>Buguloidea</taxon>
        <taxon>Bugulidae</taxon>
        <taxon>Bugula</taxon>
    </lineage>
</organism>
<protein>
    <recommendedName>
        <fullName evidence="6">ADAMTS cysteine-rich domain-containing protein</fullName>
    </recommendedName>
</protein>
<keyword evidence="3" id="KW-0862">Zinc</keyword>
<dbReference type="OrthoDB" id="6097485at2759"/>
<evidence type="ECO:0000256" key="2">
    <source>
        <dbReference type="ARBA" id="ARBA00022801"/>
    </source>
</evidence>
<evidence type="ECO:0000256" key="5">
    <source>
        <dbReference type="ARBA" id="ARBA00023180"/>
    </source>
</evidence>
<sequence>MISLLWHLRVALQTQPLEAILGNFRYVLDGNCLSNGGSYIASWSEDYTGYIGQTIPVDEQCRLVYGDNYHYATSFFSDVCYTLWCTEDDLSTTAKRAALPYTTCGNMKWCVEEECVEDPNAPALDENCPFGDSPGLIFSNSDLTCATAEAINCAQSSTVINTLPVRH</sequence>
<dbReference type="GO" id="GO:0046872">
    <property type="term" value="F:metal ion binding"/>
    <property type="evidence" value="ECO:0007669"/>
    <property type="project" value="UniProtKB-KW"/>
</dbReference>
<keyword evidence="1" id="KW-0479">Metal-binding</keyword>
<evidence type="ECO:0000313" key="8">
    <source>
        <dbReference type="Proteomes" id="UP000593567"/>
    </source>
</evidence>
<keyword evidence="2" id="KW-0378">Hydrolase</keyword>
<dbReference type="Pfam" id="PF17771">
    <property type="entry name" value="ADAMTS_CR_2"/>
    <property type="match status" value="1"/>
</dbReference>
<dbReference type="EMBL" id="VXIV02000817">
    <property type="protein sequence ID" value="KAF6035854.1"/>
    <property type="molecule type" value="Genomic_DNA"/>
</dbReference>